<reference evidence="17" key="1">
    <citation type="journal article" date="2020" name="Int. J. Syst. Evol. Microbiol.">
        <title>Alteromonas alba sp. nov., a marine bacterium isolated from the seawater of the West Pacific Ocean.</title>
        <authorList>
            <person name="Sun C."/>
            <person name="Wu Y.-H."/>
            <person name="Xamxidin M."/>
            <person name="Cheng H."/>
            <person name="Xu X.-W."/>
        </authorList>
    </citation>
    <scope>NUCLEOTIDE SEQUENCE [LARGE SCALE GENOMIC DNA]</scope>
    <source>
        <strain evidence="17">190</strain>
    </source>
</reference>
<dbReference type="SUPFAM" id="SSF56935">
    <property type="entry name" value="Porins"/>
    <property type="match status" value="1"/>
</dbReference>
<evidence type="ECO:0000256" key="6">
    <source>
        <dbReference type="ARBA" id="ARBA00023004"/>
    </source>
</evidence>
<dbReference type="Pfam" id="PF07715">
    <property type="entry name" value="Plug"/>
    <property type="match status" value="1"/>
</dbReference>
<dbReference type="PROSITE" id="PS52016">
    <property type="entry name" value="TONB_DEPENDENT_REC_3"/>
    <property type="match status" value="1"/>
</dbReference>
<sequence>MLPLCEWGAWRVLMVGSLYAFGIHINIKKQLCCGEFAMKLCRLATVISIALYGVSVSALSQENPSNEAARNVEASDTPQVELIEVTSQRRVQNIQDVPISVQAFGAAQLERASIDKIEDLQLYVPNLNLAESGLSTQLFIRGIGSGNNQGFEQSVVQFVDGVSYARQQLSRAPFFDMERAEVLRGPQSILFGKNAIGGALNFTTASVEEYTSARLFAQVGEFGIREYQGVINGALWGDNLYGRLSVRHYEEDGYIDNVTLNRSEPNRKDQTIRAKLLYNVNNDWSLHFKYEKNDFETVGRQIEILQDEGNPGNPFGATLAAGFGLPNALPETNHDYSRVSNGDSSFNSSQNLTFEVKGMLGELEFESRTSSLQYDFQDICDCDYLGANIFTVPMDEDYKQFSQEFRVASDSANRFFWQAGVFYQTSELVFSDAIVLPTAEIGQTDLGVLPTAVFALTGSAVQGEALSGISARRDFTQDTDALSAFAQLTYKVTDATQVTLGARLSREEKEGFRTINANDTSTGLPTTNPVSPLVLNGLFAIESEQTSGHYLTGERSETAFDPSINIQHYLNDDVMLYASWSKGSKAGGFDARANTVSSFEFEDEQATAFELGMKSTFWNRRAKLNVTAFATDYKGLQVSQFDGTLGFVVGNADAEMQGIEIEGSFAITEDLTFSYSGAYLDHEFTNYEEGNCYYRQQFDTDNPDMAARYNEETGLCSYNGLTGQYVPEFSANTNLDYYTDITADSVLHINLNYNYSSKQNTHQNLDPVFEQDAIGRVDVNIAIEFNDWGIELLGRNITDEKFVTYSGNSPLSGTFGADTIYGFVAAPATWSLRAYYNFQ</sequence>
<evidence type="ECO:0000256" key="9">
    <source>
        <dbReference type="ARBA" id="ARBA00023136"/>
    </source>
</evidence>
<dbReference type="GO" id="GO:0006826">
    <property type="term" value="P:iron ion transport"/>
    <property type="evidence" value="ECO:0007669"/>
    <property type="project" value="UniProtKB-KW"/>
</dbReference>
<feature type="transmembrane region" description="Helical" evidence="13">
    <location>
        <begin position="12"/>
        <end position="28"/>
    </location>
</feature>
<keyword evidence="5 11" id="KW-0812">Transmembrane</keyword>
<evidence type="ECO:0000259" key="14">
    <source>
        <dbReference type="Pfam" id="PF00593"/>
    </source>
</evidence>
<dbReference type="PANTHER" id="PTHR32552:SF81">
    <property type="entry name" value="TONB-DEPENDENT OUTER MEMBRANE RECEPTOR"/>
    <property type="match status" value="1"/>
</dbReference>
<evidence type="ECO:0000256" key="5">
    <source>
        <dbReference type="ARBA" id="ARBA00022692"/>
    </source>
</evidence>
<dbReference type="EMBL" id="PVNP01000104">
    <property type="protein sequence ID" value="PRO73578.1"/>
    <property type="molecule type" value="Genomic_DNA"/>
</dbReference>
<keyword evidence="13" id="KW-1133">Transmembrane helix</keyword>
<evidence type="ECO:0008006" key="18">
    <source>
        <dbReference type="Google" id="ProtNLM"/>
    </source>
</evidence>
<dbReference type="InterPro" id="IPR036942">
    <property type="entry name" value="Beta-barrel_TonB_sf"/>
</dbReference>
<evidence type="ECO:0000313" key="17">
    <source>
        <dbReference type="Proteomes" id="UP000238949"/>
    </source>
</evidence>
<keyword evidence="9 11" id="KW-0472">Membrane</keyword>
<keyword evidence="7" id="KW-0406">Ion transport</keyword>
<keyword evidence="8 12" id="KW-0798">TonB box</keyword>
<evidence type="ECO:0000256" key="10">
    <source>
        <dbReference type="ARBA" id="ARBA00023237"/>
    </source>
</evidence>
<dbReference type="Pfam" id="PF00593">
    <property type="entry name" value="TonB_dep_Rec_b-barrel"/>
    <property type="match status" value="1"/>
</dbReference>
<evidence type="ECO:0000313" key="16">
    <source>
        <dbReference type="EMBL" id="PRO73578.1"/>
    </source>
</evidence>
<comment type="similarity">
    <text evidence="11 12">Belongs to the TonB-dependent receptor family.</text>
</comment>
<keyword evidence="3 11" id="KW-1134">Transmembrane beta strand</keyword>
<evidence type="ECO:0000256" key="7">
    <source>
        <dbReference type="ARBA" id="ARBA00023065"/>
    </source>
</evidence>
<comment type="subcellular location">
    <subcellularLocation>
        <location evidence="1 11">Cell outer membrane</location>
        <topology evidence="1 11">Multi-pass membrane protein</topology>
    </subcellularLocation>
</comment>
<keyword evidence="6" id="KW-0408">Iron</keyword>
<dbReference type="InterPro" id="IPR000531">
    <property type="entry name" value="Beta-barrel_TonB"/>
</dbReference>
<keyword evidence="4" id="KW-0410">Iron transport</keyword>
<name>A0A2S9VAU2_9ALTE</name>
<dbReference type="InterPro" id="IPR039426">
    <property type="entry name" value="TonB-dep_rcpt-like"/>
</dbReference>
<feature type="domain" description="TonB-dependent receptor plug" evidence="15">
    <location>
        <begin position="94"/>
        <end position="199"/>
    </location>
</feature>
<dbReference type="Gene3D" id="2.40.170.20">
    <property type="entry name" value="TonB-dependent receptor, beta-barrel domain"/>
    <property type="match status" value="1"/>
</dbReference>
<evidence type="ECO:0000256" key="8">
    <source>
        <dbReference type="ARBA" id="ARBA00023077"/>
    </source>
</evidence>
<evidence type="ECO:0000256" key="1">
    <source>
        <dbReference type="ARBA" id="ARBA00004571"/>
    </source>
</evidence>
<evidence type="ECO:0000256" key="2">
    <source>
        <dbReference type="ARBA" id="ARBA00022448"/>
    </source>
</evidence>
<evidence type="ECO:0000256" key="4">
    <source>
        <dbReference type="ARBA" id="ARBA00022496"/>
    </source>
</evidence>
<evidence type="ECO:0000256" key="3">
    <source>
        <dbReference type="ARBA" id="ARBA00022452"/>
    </source>
</evidence>
<dbReference type="PANTHER" id="PTHR32552">
    <property type="entry name" value="FERRICHROME IRON RECEPTOR-RELATED"/>
    <property type="match status" value="1"/>
</dbReference>
<dbReference type="GO" id="GO:0009279">
    <property type="term" value="C:cell outer membrane"/>
    <property type="evidence" value="ECO:0007669"/>
    <property type="project" value="UniProtKB-SubCell"/>
</dbReference>
<feature type="domain" description="TonB-dependent receptor-like beta-barrel" evidence="14">
    <location>
        <begin position="315"/>
        <end position="790"/>
    </location>
</feature>
<keyword evidence="17" id="KW-1185">Reference proteome</keyword>
<evidence type="ECO:0000259" key="15">
    <source>
        <dbReference type="Pfam" id="PF07715"/>
    </source>
</evidence>
<dbReference type="AlphaFoldDB" id="A0A2S9VAU2"/>
<evidence type="ECO:0000256" key="11">
    <source>
        <dbReference type="PROSITE-ProRule" id="PRU01360"/>
    </source>
</evidence>
<proteinExistence type="inferred from homology"/>
<dbReference type="InterPro" id="IPR012910">
    <property type="entry name" value="Plug_dom"/>
</dbReference>
<accession>A0A2S9VAU2</accession>
<dbReference type="Proteomes" id="UP000238949">
    <property type="component" value="Unassembled WGS sequence"/>
</dbReference>
<keyword evidence="10 11" id="KW-0998">Cell outer membrane</keyword>
<comment type="caution">
    <text evidence="16">The sequence shown here is derived from an EMBL/GenBank/DDBJ whole genome shotgun (WGS) entry which is preliminary data.</text>
</comment>
<protein>
    <recommendedName>
        <fullName evidence="18">TonB-dependent receptor</fullName>
    </recommendedName>
</protein>
<keyword evidence="2 11" id="KW-0813">Transport</keyword>
<feature type="transmembrane region" description="Helical" evidence="13">
    <location>
        <begin position="40"/>
        <end position="60"/>
    </location>
</feature>
<evidence type="ECO:0000256" key="13">
    <source>
        <dbReference type="SAM" id="Phobius"/>
    </source>
</evidence>
<evidence type="ECO:0000256" key="12">
    <source>
        <dbReference type="RuleBase" id="RU003357"/>
    </source>
</evidence>
<organism evidence="16 17">
    <name type="scientific">Alteromonas alba</name>
    <dbReference type="NCBI Taxonomy" id="2079529"/>
    <lineage>
        <taxon>Bacteria</taxon>
        <taxon>Pseudomonadati</taxon>
        <taxon>Pseudomonadota</taxon>
        <taxon>Gammaproteobacteria</taxon>
        <taxon>Alteromonadales</taxon>
        <taxon>Alteromonadaceae</taxon>
        <taxon>Alteromonas/Salinimonas group</taxon>
        <taxon>Alteromonas</taxon>
    </lineage>
</organism>
<gene>
    <name evidence="16" type="ORF">C6Y40_10700</name>
</gene>